<dbReference type="InterPro" id="IPR005119">
    <property type="entry name" value="LysR_subst-bd"/>
</dbReference>
<evidence type="ECO:0000313" key="6">
    <source>
        <dbReference type="EMBL" id="MCB8888412.1"/>
    </source>
</evidence>
<dbReference type="Proteomes" id="UP001319882">
    <property type="component" value="Unassembled WGS sequence"/>
</dbReference>
<evidence type="ECO:0000259" key="5">
    <source>
        <dbReference type="PROSITE" id="PS50931"/>
    </source>
</evidence>
<gene>
    <name evidence="6" type="ORF">GEV37_04625</name>
</gene>
<dbReference type="RefSeq" id="WP_227389071.1">
    <property type="nucleotide sequence ID" value="NZ_JBHSCJ010000003.1"/>
</dbReference>
<name>A0ABS8DQ33_9GAMM</name>
<dbReference type="InterPro" id="IPR000847">
    <property type="entry name" value="LysR_HTH_N"/>
</dbReference>
<keyword evidence="4" id="KW-0804">Transcription</keyword>
<evidence type="ECO:0000256" key="4">
    <source>
        <dbReference type="ARBA" id="ARBA00023163"/>
    </source>
</evidence>
<proteinExistence type="inferred from homology"/>
<dbReference type="Pfam" id="PF03466">
    <property type="entry name" value="LysR_substrate"/>
    <property type="match status" value="1"/>
</dbReference>
<accession>A0ABS8DQ33</accession>
<dbReference type="PANTHER" id="PTHR30537:SF81">
    <property type="entry name" value="TRANSCRIPTIONAL REGULATOR-RELATED"/>
    <property type="match status" value="1"/>
</dbReference>
<keyword evidence="7" id="KW-1185">Reference proteome</keyword>
<dbReference type="PRINTS" id="PR00039">
    <property type="entry name" value="HTHLYSR"/>
</dbReference>
<keyword evidence="2" id="KW-0805">Transcription regulation</keyword>
<evidence type="ECO:0000313" key="7">
    <source>
        <dbReference type="Proteomes" id="UP001319882"/>
    </source>
</evidence>
<comment type="similarity">
    <text evidence="1">Belongs to the LysR transcriptional regulatory family.</text>
</comment>
<dbReference type="PROSITE" id="PS50931">
    <property type="entry name" value="HTH_LYSR"/>
    <property type="match status" value="1"/>
</dbReference>
<keyword evidence="3" id="KW-0238">DNA-binding</keyword>
<dbReference type="CDD" id="cd08422">
    <property type="entry name" value="PBP2_CrgA_like"/>
    <property type="match status" value="1"/>
</dbReference>
<evidence type="ECO:0000256" key="3">
    <source>
        <dbReference type="ARBA" id="ARBA00023125"/>
    </source>
</evidence>
<dbReference type="InterPro" id="IPR036388">
    <property type="entry name" value="WH-like_DNA-bd_sf"/>
</dbReference>
<dbReference type="Gene3D" id="3.40.190.290">
    <property type="match status" value="1"/>
</dbReference>
<comment type="caution">
    <text evidence="6">The sequence shown here is derived from an EMBL/GenBank/DDBJ whole genome shotgun (WGS) entry which is preliminary data.</text>
</comment>
<dbReference type="Gene3D" id="1.10.10.10">
    <property type="entry name" value="Winged helix-like DNA-binding domain superfamily/Winged helix DNA-binding domain"/>
    <property type="match status" value="1"/>
</dbReference>
<dbReference type="PANTHER" id="PTHR30537">
    <property type="entry name" value="HTH-TYPE TRANSCRIPTIONAL REGULATOR"/>
    <property type="match status" value="1"/>
</dbReference>
<sequence>MKHQIEHIAAFVKVAELGSYTRAAEALDISRTRLSRQVMALEETLGVRLLQRTTRRIHLTTEGERYLAHAQAILAALDEAASDVSSTTQQIQGDMRINAPMSFGVRYLAPLVARFMVEHPKLQVRLDLNDRRVDLVEEGYDVAIRIGQLADSTLVARRITRCRMLFCASPDYLKRYGTPATAKALADHRCLRYRSGQTSGEWMLGDGTSVIPRGPLESNNGDVLTHMAEAGLGIAQQPSFLVTESILAGRLVPILLDQPPTMLDINALYIARRYLPAKVEGFIELLRATWGEPPCWEEAMGLSRMAQQ</sequence>
<evidence type="ECO:0000256" key="2">
    <source>
        <dbReference type="ARBA" id="ARBA00023015"/>
    </source>
</evidence>
<reference evidence="6 7" key="1">
    <citation type="journal article" date="2021" name="Sci. Rep.">
        <title>Genome analysis of a halophilic bacterium Halomonas malpeensis YU-PRIM-29(T) reveals its exopolysaccharide and pigment producing capabilities.</title>
        <authorList>
            <person name="Athmika"/>
            <person name="Ghate S.D."/>
            <person name="Arun A.B."/>
            <person name="Rao S.S."/>
            <person name="Kumar S.T.A."/>
            <person name="Kandiyil M.K."/>
            <person name="Saptami K."/>
            <person name="Rekha P.D."/>
        </authorList>
    </citation>
    <scope>NUCLEOTIDE SEQUENCE [LARGE SCALE GENOMIC DNA]</scope>
    <source>
        <strain evidence="7">prim 29</strain>
    </source>
</reference>
<organism evidence="6 7">
    <name type="scientific">Vreelandella malpeensis</name>
    <dbReference type="NCBI Taxonomy" id="1172368"/>
    <lineage>
        <taxon>Bacteria</taxon>
        <taxon>Pseudomonadati</taxon>
        <taxon>Pseudomonadota</taxon>
        <taxon>Gammaproteobacteria</taxon>
        <taxon>Oceanospirillales</taxon>
        <taxon>Halomonadaceae</taxon>
        <taxon>Vreelandella</taxon>
    </lineage>
</organism>
<dbReference type="InterPro" id="IPR058163">
    <property type="entry name" value="LysR-type_TF_proteobact-type"/>
</dbReference>
<protein>
    <submittedName>
        <fullName evidence="6">LysR family transcriptional regulator</fullName>
    </submittedName>
</protein>
<dbReference type="SUPFAM" id="SSF53850">
    <property type="entry name" value="Periplasmic binding protein-like II"/>
    <property type="match status" value="1"/>
</dbReference>
<dbReference type="InterPro" id="IPR036390">
    <property type="entry name" value="WH_DNA-bd_sf"/>
</dbReference>
<dbReference type="EMBL" id="WHVL01000001">
    <property type="protein sequence ID" value="MCB8888412.1"/>
    <property type="molecule type" value="Genomic_DNA"/>
</dbReference>
<feature type="domain" description="HTH lysR-type" evidence="5">
    <location>
        <begin position="1"/>
        <end position="60"/>
    </location>
</feature>
<dbReference type="Pfam" id="PF00126">
    <property type="entry name" value="HTH_1"/>
    <property type="match status" value="1"/>
</dbReference>
<dbReference type="SUPFAM" id="SSF46785">
    <property type="entry name" value="Winged helix' DNA-binding domain"/>
    <property type="match status" value="1"/>
</dbReference>
<evidence type="ECO:0000256" key="1">
    <source>
        <dbReference type="ARBA" id="ARBA00009437"/>
    </source>
</evidence>